<dbReference type="Pfam" id="PF05600">
    <property type="entry name" value="CDK5RAP3"/>
    <property type="match status" value="2"/>
</dbReference>
<dbReference type="InterPro" id="IPR008491">
    <property type="entry name" value="CDK5RAP3"/>
</dbReference>
<organism evidence="3">
    <name type="scientific">Ananas comosus var. bracteatus</name>
    <name type="common">red pineapple</name>
    <dbReference type="NCBI Taxonomy" id="296719"/>
    <lineage>
        <taxon>Eukaryota</taxon>
        <taxon>Viridiplantae</taxon>
        <taxon>Streptophyta</taxon>
        <taxon>Embryophyta</taxon>
        <taxon>Tracheophyta</taxon>
        <taxon>Spermatophyta</taxon>
        <taxon>Magnoliopsida</taxon>
        <taxon>Liliopsida</taxon>
        <taxon>Poales</taxon>
        <taxon>Bromeliaceae</taxon>
        <taxon>Bromelioideae</taxon>
        <taxon>Ananas</taxon>
    </lineage>
</organism>
<gene>
    <name evidence="3" type="ORF">CB5_LOCUS20910</name>
</gene>
<dbReference type="AlphaFoldDB" id="A0A6V7Q3E4"/>
<reference evidence="3" key="1">
    <citation type="submission" date="2020-07" db="EMBL/GenBank/DDBJ databases">
        <authorList>
            <person name="Lin J."/>
        </authorList>
    </citation>
    <scope>NUCLEOTIDE SEQUENCE</scope>
</reference>
<dbReference type="GO" id="GO:0012505">
    <property type="term" value="C:endomembrane system"/>
    <property type="evidence" value="ECO:0007669"/>
    <property type="project" value="TreeGrafter"/>
</dbReference>
<dbReference type="GO" id="GO:0007346">
    <property type="term" value="P:regulation of mitotic cell cycle"/>
    <property type="evidence" value="ECO:0007669"/>
    <property type="project" value="TreeGrafter"/>
</dbReference>
<name>A0A6V7Q3E4_ANACO</name>
<protein>
    <submittedName>
        <fullName evidence="3">Uncharacterized protein</fullName>
    </submittedName>
</protein>
<sequence>MGETIVRSFEKDHAYLGEAAQIMVQNVNYEIPYQKKQVQKIQQQLAELETKGPSFYLPCCYFPAILEVVNGDSVSRAIEYYTNFVRDAHTEEEKTSVSVLKDLRHLKENPPPSLHVSLSAEVQNSLESTAKPDLSSLETGGKPLDSNEPMDAID</sequence>
<comment type="similarity">
    <text evidence="1">Belongs to the CDK5RAP3 family.</text>
</comment>
<evidence type="ECO:0000256" key="2">
    <source>
        <dbReference type="SAM" id="MobiDB-lite"/>
    </source>
</evidence>
<evidence type="ECO:0000256" key="1">
    <source>
        <dbReference type="ARBA" id="ARBA00007478"/>
    </source>
</evidence>
<proteinExistence type="inferred from homology"/>
<feature type="region of interest" description="Disordered" evidence="2">
    <location>
        <begin position="125"/>
        <end position="154"/>
    </location>
</feature>
<accession>A0A6V7Q3E4</accession>
<dbReference type="PANTHER" id="PTHR14894:SF0">
    <property type="entry name" value="CDK5 REGULATORY SUBUNIT-ASSOCIATED PROTEIN 3"/>
    <property type="match status" value="1"/>
</dbReference>
<dbReference type="PANTHER" id="PTHR14894">
    <property type="entry name" value="CDK5 REGULATORY SUBUNIT-ASSOCIATED PROTEIN 3"/>
    <property type="match status" value="1"/>
</dbReference>
<evidence type="ECO:0000313" key="3">
    <source>
        <dbReference type="EMBL" id="CAD1837699.1"/>
    </source>
</evidence>
<dbReference type="EMBL" id="LR862132">
    <property type="protein sequence ID" value="CAD1837699.1"/>
    <property type="molecule type" value="Genomic_DNA"/>
</dbReference>